<keyword evidence="1" id="KW-0812">Transmembrane</keyword>
<evidence type="ECO:0000313" key="3">
    <source>
        <dbReference type="Proteomes" id="UP000700596"/>
    </source>
</evidence>
<accession>A0A9P9IKB2</accession>
<feature type="transmembrane region" description="Helical" evidence="1">
    <location>
        <begin position="91"/>
        <end position="109"/>
    </location>
</feature>
<organism evidence="2 3">
    <name type="scientific">Dendryphion nanum</name>
    <dbReference type="NCBI Taxonomy" id="256645"/>
    <lineage>
        <taxon>Eukaryota</taxon>
        <taxon>Fungi</taxon>
        <taxon>Dikarya</taxon>
        <taxon>Ascomycota</taxon>
        <taxon>Pezizomycotina</taxon>
        <taxon>Dothideomycetes</taxon>
        <taxon>Pleosporomycetidae</taxon>
        <taxon>Pleosporales</taxon>
        <taxon>Torulaceae</taxon>
        <taxon>Dendryphion</taxon>
    </lineage>
</organism>
<keyword evidence="1" id="KW-1133">Transmembrane helix</keyword>
<comment type="caution">
    <text evidence="2">The sequence shown here is derived from an EMBL/GenBank/DDBJ whole genome shotgun (WGS) entry which is preliminary data.</text>
</comment>
<dbReference type="EMBL" id="JAGMWT010000008">
    <property type="protein sequence ID" value="KAH7123646.1"/>
    <property type="molecule type" value="Genomic_DNA"/>
</dbReference>
<dbReference type="Proteomes" id="UP000700596">
    <property type="component" value="Unassembled WGS sequence"/>
</dbReference>
<sequence>MVSHVVGHRFKVAIRSIGEEEALHIGSPFSNIIVVAQDSPGSIYSFRTCTIAEQIPIHDYRIFLLPIRTIYSTAILTVLITLMSLPDPKDLLRIIVISAVFISSALAAFHTGTSRSPFTKTSNIIPSPAHIWAEV</sequence>
<proteinExistence type="predicted"/>
<keyword evidence="1" id="KW-0472">Membrane</keyword>
<protein>
    <submittedName>
        <fullName evidence="2">Uncharacterized protein</fullName>
    </submittedName>
</protein>
<evidence type="ECO:0000256" key="1">
    <source>
        <dbReference type="SAM" id="Phobius"/>
    </source>
</evidence>
<evidence type="ECO:0000313" key="2">
    <source>
        <dbReference type="EMBL" id="KAH7123646.1"/>
    </source>
</evidence>
<gene>
    <name evidence="2" type="ORF">B0J11DRAFT_318052</name>
</gene>
<feature type="transmembrane region" description="Helical" evidence="1">
    <location>
        <begin position="62"/>
        <end position="85"/>
    </location>
</feature>
<keyword evidence="3" id="KW-1185">Reference proteome</keyword>
<name>A0A9P9IKB2_9PLEO</name>
<dbReference type="AlphaFoldDB" id="A0A9P9IKB2"/>
<reference evidence="2" key="1">
    <citation type="journal article" date="2021" name="Nat. Commun.">
        <title>Genetic determinants of endophytism in the Arabidopsis root mycobiome.</title>
        <authorList>
            <person name="Mesny F."/>
            <person name="Miyauchi S."/>
            <person name="Thiergart T."/>
            <person name="Pickel B."/>
            <person name="Atanasova L."/>
            <person name="Karlsson M."/>
            <person name="Huettel B."/>
            <person name="Barry K.W."/>
            <person name="Haridas S."/>
            <person name="Chen C."/>
            <person name="Bauer D."/>
            <person name="Andreopoulos W."/>
            <person name="Pangilinan J."/>
            <person name="LaButti K."/>
            <person name="Riley R."/>
            <person name="Lipzen A."/>
            <person name="Clum A."/>
            <person name="Drula E."/>
            <person name="Henrissat B."/>
            <person name="Kohler A."/>
            <person name="Grigoriev I.V."/>
            <person name="Martin F.M."/>
            <person name="Hacquard S."/>
        </authorList>
    </citation>
    <scope>NUCLEOTIDE SEQUENCE</scope>
    <source>
        <strain evidence="2">MPI-CAGE-CH-0243</strain>
    </source>
</reference>